<dbReference type="PANTHER" id="PTHR24346:SF101">
    <property type="entry name" value="PROTEIN KINASE DOMAIN-CONTAINING PROTEIN"/>
    <property type="match status" value="1"/>
</dbReference>
<dbReference type="InterPro" id="IPR008271">
    <property type="entry name" value="Ser/Thr_kinase_AS"/>
</dbReference>
<dbReference type="GO" id="GO:0035556">
    <property type="term" value="P:intracellular signal transduction"/>
    <property type="evidence" value="ECO:0007669"/>
    <property type="project" value="TreeGrafter"/>
</dbReference>
<dbReference type="PANTHER" id="PTHR24346">
    <property type="entry name" value="MAP/MICROTUBULE AFFINITY-REGULATING KINASE"/>
    <property type="match status" value="1"/>
</dbReference>
<reference evidence="12 13" key="1">
    <citation type="submission" date="2019-06" db="EMBL/GenBank/DDBJ databases">
        <title>A chromosome-scale genome assembly of the striped catfish, Pangasianodon hypophthalmus.</title>
        <authorList>
            <person name="Wen M."/>
            <person name="Zahm M."/>
            <person name="Roques C."/>
            <person name="Cabau C."/>
            <person name="Klopp C."/>
            <person name="Donnadieu C."/>
            <person name="Jouanno E."/>
            <person name="Avarre J.-C."/>
            <person name="Campet M."/>
            <person name="Ha T.T.T."/>
            <person name="Dugue R."/>
            <person name="Lampietro C."/>
            <person name="Louis A."/>
            <person name="Herpin A."/>
            <person name="Echchiki A."/>
            <person name="Berthelot C."/>
            <person name="Parey E."/>
            <person name="Roest-Crollius H."/>
            <person name="Braasch I."/>
            <person name="Postlethwait J."/>
            <person name="Bobe J."/>
            <person name="Montfort J."/>
            <person name="Bouchez O."/>
            <person name="Begum T."/>
            <person name="Schartl M."/>
            <person name="Guiguen Y."/>
        </authorList>
    </citation>
    <scope>NUCLEOTIDE SEQUENCE [LARGE SCALE GENOMIC DNA]</scope>
    <source>
        <strain evidence="12 13">Indonesia</strain>
        <tissue evidence="12">Blood</tissue>
    </source>
</reference>
<comment type="catalytic activity">
    <reaction evidence="9">
        <text>L-seryl-[protein] + ATP = O-phospho-L-seryl-[protein] + ADP + H(+)</text>
        <dbReference type="Rhea" id="RHEA:17989"/>
        <dbReference type="Rhea" id="RHEA-COMP:9863"/>
        <dbReference type="Rhea" id="RHEA-COMP:11604"/>
        <dbReference type="ChEBI" id="CHEBI:15378"/>
        <dbReference type="ChEBI" id="CHEBI:29999"/>
        <dbReference type="ChEBI" id="CHEBI:30616"/>
        <dbReference type="ChEBI" id="CHEBI:83421"/>
        <dbReference type="ChEBI" id="CHEBI:456216"/>
        <dbReference type="EC" id="2.7.11.1"/>
    </reaction>
</comment>
<keyword evidence="5" id="KW-0547">Nucleotide-binding</keyword>
<dbReference type="SUPFAM" id="SSF56112">
    <property type="entry name" value="Protein kinase-like (PK-like)"/>
    <property type="match status" value="1"/>
</dbReference>
<dbReference type="SMART" id="SM00220">
    <property type="entry name" value="S_TKc"/>
    <property type="match status" value="1"/>
</dbReference>
<dbReference type="Proteomes" id="UP000327468">
    <property type="component" value="Chromosome 16"/>
</dbReference>
<dbReference type="AlphaFoldDB" id="A0A5N5LTZ4"/>
<keyword evidence="4" id="KW-0808">Transferase</keyword>
<evidence type="ECO:0000256" key="4">
    <source>
        <dbReference type="ARBA" id="ARBA00022679"/>
    </source>
</evidence>
<proteinExistence type="inferred from homology"/>
<feature type="compositionally biased region" description="Polar residues" evidence="10">
    <location>
        <begin position="426"/>
        <end position="435"/>
    </location>
</feature>
<evidence type="ECO:0000259" key="11">
    <source>
        <dbReference type="PROSITE" id="PS50011"/>
    </source>
</evidence>
<feature type="compositionally biased region" description="Polar residues" evidence="10">
    <location>
        <begin position="402"/>
        <end position="419"/>
    </location>
</feature>
<dbReference type="InterPro" id="IPR011009">
    <property type="entry name" value="Kinase-like_dom_sf"/>
</dbReference>
<comment type="catalytic activity">
    <reaction evidence="8">
        <text>L-threonyl-[protein] + ATP = O-phospho-L-threonyl-[protein] + ADP + H(+)</text>
        <dbReference type="Rhea" id="RHEA:46608"/>
        <dbReference type="Rhea" id="RHEA-COMP:11060"/>
        <dbReference type="Rhea" id="RHEA-COMP:11605"/>
        <dbReference type="ChEBI" id="CHEBI:15378"/>
        <dbReference type="ChEBI" id="CHEBI:30013"/>
        <dbReference type="ChEBI" id="CHEBI:30616"/>
        <dbReference type="ChEBI" id="CHEBI:61977"/>
        <dbReference type="ChEBI" id="CHEBI:456216"/>
        <dbReference type="EC" id="2.7.11.1"/>
    </reaction>
</comment>
<protein>
    <recommendedName>
        <fullName evidence="2">non-specific serine/threonine protein kinase</fullName>
        <ecNumber evidence="2">2.7.11.1</ecNumber>
    </recommendedName>
</protein>
<sequence>MPTPVKLSLDGVTCDLGELEQVERAVPAGLGKVPRDLVRNFPHTKRVGSYLVGKMINKGSFAKVMEGMHISTGEKVAIKVIDKKKARQDAYVLKNMKREPRIHQMIRHPNIVLLLETLETENCYYMAMELCAGGDLMDRICERKRLEEREVRRYTRQILSAVDHLHTHGIVHRDLKIENFLLDEHNNIKIVDFGLSNTLKLDSLSPELLNTQCGSPAYAAPELLAHRKYGPKVDVWSVGVSMFAMMTGTLPFTVEPFNIKQLHQKMINGEISTIPSDISKGAVQFVLSLLEPDPSKRLSVKAALEESWLNEGYTKRPLHTVVYKNRLHPEDLNSAVLNYMTEDLGYGISDIIHTVINNKPSTILATYQLLLKKLSRHQKGSKSMKKLESSEWNLRNKPGWNERSNTSERSQQQKTQSETSNERSQRQSSKTQKIPSQDRDSLRRPEEVITQKQSSSEQRASTPTNQPTDVFNSNDTAINMETRESLFPEVPVLGEREVVHALPLKCPCKVGSSSKLCNCTSCDAPIILESKKDSSKAPPKDHDLRPIHSENCSREDPVHRHDDKLEKIQMFYSEKAVSPRMHLDSKAGQRFKDLLLAIEEKTHTVRHLSTMESALQTAPLPRLRHRTIKDISPRKVVWAGLKHHTGPSTGSSPFLVNGSKPPVFLSQRQQALVIKSLRYSKEKRNTGPGGGRTLGIPENTAKTQHFVPLRTSQRRDTNLNLPMLHSNFQSKEKKTEVLRLDFG</sequence>
<evidence type="ECO:0000313" key="12">
    <source>
        <dbReference type="EMBL" id="KAB5546120.1"/>
    </source>
</evidence>
<dbReference type="InterPro" id="IPR000719">
    <property type="entry name" value="Prot_kinase_dom"/>
</dbReference>
<dbReference type="Gene3D" id="1.10.510.10">
    <property type="entry name" value="Transferase(Phosphotransferase) domain 1"/>
    <property type="match status" value="1"/>
</dbReference>
<dbReference type="PROSITE" id="PS00108">
    <property type="entry name" value="PROTEIN_KINASE_ST"/>
    <property type="match status" value="1"/>
</dbReference>
<evidence type="ECO:0000313" key="13">
    <source>
        <dbReference type="Proteomes" id="UP000327468"/>
    </source>
</evidence>
<feature type="domain" description="Protein kinase" evidence="11">
    <location>
        <begin position="50"/>
        <end position="309"/>
    </location>
</feature>
<evidence type="ECO:0000256" key="1">
    <source>
        <dbReference type="ARBA" id="ARBA00006234"/>
    </source>
</evidence>
<evidence type="ECO:0000256" key="3">
    <source>
        <dbReference type="ARBA" id="ARBA00022527"/>
    </source>
</evidence>
<dbReference type="EC" id="2.7.11.1" evidence="2"/>
<evidence type="ECO:0000256" key="8">
    <source>
        <dbReference type="ARBA" id="ARBA00047899"/>
    </source>
</evidence>
<feature type="region of interest" description="Disordered" evidence="10">
    <location>
        <begin position="532"/>
        <end position="559"/>
    </location>
</feature>
<accession>A0A5N5LTZ4</accession>
<comment type="similarity">
    <text evidence="1">Belongs to the protein kinase superfamily. CAMK Ser/Thr protein kinase family. SNF1 subfamily.</text>
</comment>
<gene>
    <name evidence="12" type="ORF">PHYPO_G00068470</name>
</gene>
<dbReference type="Pfam" id="PF00069">
    <property type="entry name" value="Pkinase"/>
    <property type="match status" value="1"/>
</dbReference>
<dbReference type="PROSITE" id="PS50011">
    <property type="entry name" value="PROTEIN_KINASE_DOM"/>
    <property type="match status" value="1"/>
</dbReference>
<organism evidence="12 13">
    <name type="scientific">Pangasianodon hypophthalmus</name>
    <name type="common">Striped catfish</name>
    <name type="synonym">Helicophagus hypophthalmus</name>
    <dbReference type="NCBI Taxonomy" id="310915"/>
    <lineage>
        <taxon>Eukaryota</taxon>
        <taxon>Metazoa</taxon>
        <taxon>Chordata</taxon>
        <taxon>Craniata</taxon>
        <taxon>Vertebrata</taxon>
        <taxon>Euteleostomi</taxon>
        <taxon>Actinopterygii</taxon>
        <taxon>Neopterygii</taxon>
        <taxon>Teleostei</taxon>
        <taxon>Ostariophysi</taxon>
        <taxon>Siluriformes</taxon>
        <taxon>Pangasiidae</taxon>
        <taxon>Pangasianodon</taxon>
    </lineage>
</organism>
<evidence type="ECO:0000256" key="5">
    <source>
        <dbReference type="ARBA" id="ARBA00022741"/>
    </source>
</evidence>
<dbReference type="GO" id="GO:0005524">
    <property type="term" value="F:ATP binding"/>
    <property type="evidence" value="ECO:0007669"/>
    <property type="project" value="UniProtKB-KW"/>
</dbReference>
<keyword evidence="13" id="KW-1185">Reference proteome</keyword>
<comment type="caution">
    <text evidence="12">The sequence shown here is derived from an EMBL/GenBank/DDBJ whole genome shotgun (WGS) entry which is preliminary data.</text>
</comment>
<evidence type="ECO:0000256" key="6">
    <source>
        <dbReference type="ARBA" id="ARBA00022777"/>
    </source>
</evidence>
<feature type="compositionally biased region" description="Basic and acidic residues" evidence="10">
    <location>
        <begin position="436"/>
        <end position="449"/>
    </location>
</feature>
<feature type="compositionally biased region" description="Polar residues" evidence="10">
    <location>
        <begin position="450"/>
        <end position="473"/>
    </location>
</feature>
<dbReference type="FunFam" id="3.30.200.20:FF:000003">
    <property type="entry name" value="Non-specific serine/threonine protein kinase"/>
    <property type="match status" value="1"/>
</dbReference>
<feature type="region of interest" description="Disordered" evidence="10">
    <location>
        <begin position="378"/>
        <end position="473"/>
    </location>
</feature>
<evidence type="ECO:0000256" key="2">
    <source>
        <dbReference type="ARBA" id="ARBA00012513"/>
    </source>
</evidence>
<name>A0A5N5LTZ4_PANHP</name>
<dbReference type="GO" id="GO:0004674">
    <property type="term" value="F:protein serine/threonine kinase activity"/>
    <property type="evidence" value="ECO:0007669"/>
    <property type="project" value="UniProtKB-KW"/>
</dbReference>
<evidence type="ECO:0000256" key="10">
    <source>
        <dbReference type="SAM" id="MobiDB-lite"/>
    </source>
</evidence>
<dbReference type="GO" id="GO:0005737">
    <property type="term" value="C:cytoplasm"/>
    <property type="evidence" value="ECO:0007669"/>
    <property type="project" value="TreeGrafter"/>
</dbReference>
<keyword evidence="6" id="KW-0418">Kinase</keyword>
<keyword evidence="3" id="KW-0723">Serine/threonine-protein kinase</keyword>
<dbReference type="EMBL" id="VFJC01000017">
    <property type="protein sequence ID" value="KAB5546120.1"/>
    <property type="molecule type" value="Genomic_DNA"/>
</dbReference>
<dbReference type="FunFam" id="1.10.510.10:FF:000391">
    <property type="entry name" value="Hormonally up-regulated neu tumor-associated kinase"/>
    <property type="match status" value="1"/>
</dbReference>
<evidence type="ECO:0000256" key="9">
    <source>
        <dbReference type="ARBA" id="ARBA00048679"/>
    </source>
</evidence>
<keyword evidence="7" id="KW-0067">ATP-binding</keyword>
<evidence type="ECO:0000256" key="7">
    <source>
        <dbReference type="ARBA" id="ARBA00022840"/>
    </source>
</evidence>